<reference evidence="2" key="1">
    <citation type="submission" date="2011-02" db="EMBL/GenBank/DDBJ databases">
        <title>Complete sequence of Spirochaeta sp. Buddy.</title>
        <authorList>
            <person name="Lucas S."/>
            <person name="Copeland A."/>
            <person name="Lapidus A."/>
            <person name="Cheng J.-F."/>
            <person name="Goodwin L."/>
            <person name="Pitluck S."/>
            <person name="Zeytun A."/>
            <person name="Detter J.C."/>
            <person name="Han C."/>
            <person name="Tapia R."/>
            <person name="Land M."/>
            <person name="Hauser L."/>
            <person name="Kyrpides N."/>
            <person name="Ivanova N."/>
            <person name="Mikhailova N."/>
            <person name="Pagani I."/>
            <person name="Ritalahti K.M."/>
            <person name="Loeffler F.E."/>
            <person name="Woyke T."/>
        </authorList>
    </citation>
    <scope>NUCLEOTIDE SEQUENCE [LARGE SCALE GENOMIC DNA]</scope>
    <source>
        <strain evidence="2">ATCC BAA-1886 / DSM 22777 / Buddy</strain>
    </source>
</reference>
<dbReference type="Proteomes" id="UP000008466">
    <property type="component" value="Chromosome"/>
</dbReference>
<organism evidence="1 2">
    <name type="scientific">Sphaerochaeta globosa (strain ATCC BAA-1886 / DSM 22777 / Buddy)</name>
    <name type="common">Spirochaeta sp. (strain Buddy)</name>
    <dbReference type="NCBI Taxonomy" id="158189"/>
    <lineage>
        <taxon>Bacteria</taxon>
        <taxon>Pseudomonadati</taxon>
        <taxon>Spirochaetota</taxon>
        <taxon>Spirochaetia</taxon>
        <taxon>Spirochaetales</taxon>
        <taxon>Sphaerochaetaceae</taxon>
        <taxon>Sphaerochaeta</taxon>
    </lineage>
</organism>
<dbReference type="Gene3D" id="2.60.120.10">
    <property type="entry name" value="Jelly Rolls"/>
    <property type="match status" value="1"/>
</dbReference>
<dbReference type="STRING" id="158189.SpiBuddy_0167"/>
<dbReference type="eggNOG" id="COG1917">
    <property type="taxonomic scope" value="Bacteria"/>
</dbReference>
<proteinExistence type="predicted"/>
<evidence type="ECO:0000313" key="1">
    <source>
        <dbReference type="EMBL" id="ADY12009.1"/>
    </source>
</evidence>
<dbReference type="KEGG" id="sbu:SpiBuddy_0167"/>
<dbReference type="AlphaFoldDB" id="F0RXF9"/>
<dbReference type="EMBL" id="CP002541">
    <property type="protein sequence ID" value="ADY12009.1"/>
    <property type="molecule type" value="Genomic_DNA"/>
</dbReference>
<dbReference type="RefSeq" id="WP_013605862.1">
    <property type="nucleotide sequence ID" value="NC_015152.1"/>
</dbReference>
<dbReference type="CDD" id="cd20290">
    <property type="entry name" value="cupin_Mj0764-like"/>
    <property type="match status" value="1"/>
</dbReference>
<evidence type="ECO:0000313" key="2">
    <source>
        <dbReference type="Proteomes" id="UP000008466"/>
    </source>
</evidence>
<dbReference type="InterPro" id="IPR014710">
    <property type="entry name" value="RmlC-like_jellyroll"/>
</dbReference>
<dbReference type="OrthoDB" id="9811153at2"/>
<name>F0RXF9_SPHGB</name>
<sequence length="109" mass="12423">MIEKHYPYTQSNEKVIEKLIGDDMAMINHVVLATGDALPEHYSDSNVYLIVVRGSLTIQLEELEAQYYQASIVNVPFHTKMNISNTGKEALEFFIVKAPHPRVYKAEKV</sequence>
<accession>F0RXF9</accession>
<dbReference type="SUPFAM" id="SSF51182">
    <property type="entry name" value="RmlC-like cupins"/>
    <property type="match status" value="1"/>
</dbReference>
<protein>
    <submittedName>
        <fullName evidence="1">Cupin 2 conserved barrel domain protein</fullName>
    </submittedName>
</protein>
<dbReference type="InterPro" id="IPR011051">
    <property type="entry name" value="RmlC_Cupin_sf"/>
</dbReference>
<dbReference type="HOGENOM" id="CLU_2115513_0_0_12"/>
<gene>
    <name evidence="1" type="ordered locus">SpiBuddy_0167</name>
</gene>
<keyword evidence="2" id="KW-1185">Reference proteome</keyword>